<organism evidence="1 2">
    <name type="scientific">Candidatus Shapirobacteria bacterium GW2011_GWE2_38_30</name>
    <dbReference type="NCBI Taxonomy" id="1618490"/>
    <lineage>
        <taxon>Bacteria</taxon>
        <taxon>Candidatus Shapironibacteriota</taxon>
    </lineage>
</organism>
<dbReference type="STRING" id="1618490.US90_C0011G0005"/>
<protein>
    <submittedName>
        <fullName evidence="1">Uncharacterized protein</fullName>
    </submittedName>
</protein>
<reference evidence="1 2" key="1">
    <citation type="journal article" date="2015" name="Nature">
        <title>rRNA introns, odd ribosomes, and small enigmatic genomes across a large radiation of phyla.</title>
        <authorList>
            <person name="Brown C.T."/>
            <person name="Hug L.A."/>
            <person name="Thomas B.C."/>
            <person name="Sharon I."/>
            <person name="Castelle C.J."/>
            <person name="Singh A."/>
            <person name="Wilkins M.J."/>
            <person name="Williams K.H."/>
            <person name="Banfield J.F."/>
        </authorList>
    </citation>
    <scope>NUCLEOTIDE SEQUENCE [LARGE SCALE GENOMIC DNA]</scope>
</reference>
<proteinExistence type="predicted"/>
<accession>A0A0G0JT11</accession>
<comment type="caution">
    <text evidence="1">The sequence shown here is derived from an EMBL/GenBank/DDBJ whole genome shotgun (WGS) entry which is preliminary data.</text>
</comment>
<dbReference type="EMBL" id="LBUT01000011">
    <property type="protein sequence ID" value="KKQ69782.1"/>
    <property type="molecule type" value="Genomic_DNA"/>
</dbReference>
<sequence length="70" mass="7722">MSNTEKSANGFNNTSVFADNLAYKLLRCGDSQIETFIFVLRTGDGNRIGFGGNSFNNIFQGLIDRIHFGV</sequence>
<evidence type="ECO:0000313" key="2">
    <source>
        <dbReference type="Proteomes" id="UP000034406"/>
    </source>
</evidence>
<evidence type="ECO:0000313" key="1">
    <source>
        <dbReference type="EMBL" id="KKQ69782.1"/>
    </source>
</evidence>
<dbReference type="AlphaFoldDB" id="A0A0G0JT11"/>
<dbReference type="Proteomes" id="UP000034406">
    <property type="component" value="Unassembled WGS sequence"/>
</dbReference>
<gene>
    <name evidence="1" type="ORF">US90_C0011G0005</name>
</gene>
<name>A0A0G0JT11_9BACT</name>